<evidence type="ECO:0000256" key="1">
    <source>
        <dbReference type="ARBA" id="ARBA00004123"/>
    </source>
</evidence>
<organism evidence="6">
    <name type="scientific">Attheya septentrionalis</name>
    <dbReference type="NCBI Taxonomy" id="420275"/>
    <lineage>
        <taxon>Eukaryota</taxon>
        <taxon>Sar</taxon>
        <taxon>Stramenopiles</taxon>
        <taxon>Ochrophyta</taxon>
        <taxon>Bacillariophyta</taxon>
        <taxon>Coscinodiscophyceae</taxon>
        <taxon>Chaetocerotophycidae</taxon>
        <taxon>Chaetocerotales</taxon>
        <taxon>Attheyaceae</taxon>
        <taxon>Attheya</taxon>
    </lineage>
</organism>
<gene>
    <name evidence="6" type="ORF">ASEP1449_LOCUS8492</name>
</gene>
<sequence>MRYDDASAWCREVVSGGHVMLFDPDMFHSELTKASKQFDIPYESLHSFLRNVHLIHIKRTHHWVRSQLFVEQPHYLQAYTTTGTSTTATTATQEGDTRRSILEMARHLNHPPYMMARLVVEHMVCNTTTTTTTGPSKKFVTEAMRDPMNKLGTLEAIDPQYHSSQSFPSNTIKQPSVVKVDAFSGRPVPLPSQPVTRLATEVMEAIDSDPMYGPRQDRERHFVGLEHELMLEQSLRAMEIPFETETELRIRGTPRTPDILFSCPVGIRVPKRNENTFEWKVVCWIDSKALFGDVHTHRTSVLPQAETYVHRFGPGLVLYWFGHAPIERLGDGHGDVVIAGWNVPTCFMLPTGELASHGTTNSTVSFDG</sequence>
<dbReference type="PANTHER" id="PTHR31661">
    <property type="entry name" value="SIMILAR TO CDNA SEQUENCE BC052040"/>
    <property type="match status" value="1"/>
</dbReference>
<dbReference type="GO" id="GO:0005737">
    <property type="term" value="C:cytoplasm"/>
    <property type="evidence" value="ECO:0007669"/>
    <property type="project" value="UniProtKB-SubCell"/>
</dbReference>
<accession>A0A7S2UFS4</accession>
<evidence type="ECO:0000256" key="2">
    <source>
        <dbReference type="ARBA" id="ARBA00004496"/>
    </source>
</evidence>
<evidence type="ECO:0000256" key="5">
    <source>
        <dbReference type="ARBA" id="ARBA00023480"/>
    </source>
</evidence>
<dbReference type="Pfam" id="PF14811">
    <property type="entry name" value="TPD"/>
    <property type="match status" value="1"/>
</dbReference>
<keyword evidence="3" id="KW-0963">Cytoplasm</keyword>
<evidence type="ECO:0000256" key="3">
    <source>
        <dbReference type="ARBA" id="ARBA00022490"/>
    </source>
</evidence>
<evidence type="ECO:0000256" key="4">
    <source>
        <dbReference type="ARBA" id="ARBA00023242"/>
    </source>
</evidence>
<keyword evidence="4" id="KW-0539">Nucleus</keyword>
<dbReference type="GO" id="GO:0005634">
    <property type="term" value="C:nucleus"/>
    <property type="evidence" value="ECO:0007669"/>
    <property type="project" value="UniProtKB-SubCell"/>
</dbReference>
<reference evidence="6" key="1">
    <citation type="submission" date="2021-01" db="EMBL/GenBank/DDBJ databases">
        <authorList>
            <person name="Corre E."/>
            <person name="Pelletier E."/>
            <person name="Niang G."/>
            <person name="Scheremetjew M."/>
            <person name="Finn R."/>
            <person name="Kale V."/>
            <person name="Holt S."/>
            <person name="Cochrane G."/>
            <person name="Meng A."/>
            <person name="Brown T."/>
            <person name="Cohen L."/>
        </authorList>
    </citation>
    <scope>NUCLEOTIDE SEQUENCE</scope>
    <source>
        <strain evidence="6">CCMP2084</strain>
    </source>
</reference>
<dbReference type="PANTHER" id="PTHR31661:SF1">
    <property type="entry name" value="CDAN1-INTERACTING NUCLEASE 1"/>
    <property type="match status" value="1"/>
</dbReference>
<dbReference type="InterPro" id="IPR029404">
    <property type="entry name" value="CDIN1"/>
</dbReference>
<name>A0A7S2UFS4_9STRA</name>
<dbReference type="EMBL" id="HBHQ01012733">
    <property type="protein sequence ID" value="CAD9816660.1"/>
    <property type="molecule type" value="Transcribed_RNA"/>
</dbReference>
<comment type="subcellular location">
    <subcellularLocation>
        <location evidence="2">Cytoplasm</location>
    </subcellularLocation>
    <subcellularLocation>
        <location evidence="1">Nucleus</location>
    </subcellularLocation>
</comment>
<dbReference type="AlphaFoldDB" id="A0A7S2UFS4"/>
<proteinExistence type="predicted"/>
<protein>
    <recommendedName>
        <fullName evidence="5">CDAN1-interacting nuclease 1</fullName>
    </recommendedName>
</protein>
<evidence type="ECO:0000313" key="6">
    <source>
        <dbReference type="EMBL" id="CAD9816660.1"/>
    </source>
</evidence>